<dbReference type="AlphaFoldDB" id="A0A1M5LEE5"/>
<evidence type="ECO:0000313" key="1">
    <source>
        <dbReference type="EMBL" id="SHG62743.1"/>
    </source>
</evidence>
<dbReference type="STRING" id="870908.SAMN04488044_1221"/>
<name>A0A1M5LEE5_9RHOB</name>
<keyword evidence="2" id="KW-1185">Reference proteome</keyword>
<accession>A0A1M5LEE5</accession>
<evidence type="ECO:0000313" key="2">
    <source>
        <dbReference type="Proteomes" id="UP000184211"/>
    </source>
</evidence>
<organism evidence="1 2">
    <name type="scientific">Cognatishimia maritima</name>
    <dbReference type="NCBI Taxonomy" id="870908"/>
    <lineage>
        <taxon>Bacteria</taxon>
        <taxon>Pseudomonadati</taxon>
        <taxon>Pseudomonadota</taxon>
        <taxon>Alphaproteobacteria</taxon>
        <taxon>Rhodobacterales</taxon>
        <taxon>Paracoccaceae</taxon>
        <taxon>Cognatishimia</taxon>
    </lineage>
</organism>
<dbReference type="Proteomes" id="UP000184211">
    <property type="component" value="Unassembled WGS sequence"/>
</dbReference>
<proteinExistence type="predicted"/>
<gene>
    <name evidence="1" type="ORF">SAMN04488044_1221</name>
</gene>
<reference evidence="2" key="1">
    <citation type="submission" date="2016-11" db="EMBL/GenBank/DDBJ databases">
        <authorList>
            <person name="Varghese N."/>
            <person name="Submissions S."/>
        </authorList>
    </citation>
    <scope>NUCLEOTIDE SEQUENCE [LARGE SCALE GENOMIC DNA]</scope>
    <source>
        <strain evidence="2">DSM 28223</strain>
    </source>
</reference>
<protein>
    <submittedName>
        <fullName evidence="1">Uncharacterized protein</fullName>
    </submittedName>
</protein>
<dbReference type="EMBL" id="FQWM01000001">
    <property type="protein sequence ID" value="SHG62743.1"/>
    <property type="molecule type" value="Genomic_DNA"/>
</dbReference>
<sequence>MGELRHTITKVRSGPQNKGTLKTKAMGGMTISFKPTVIVIPALRHYIQGTKLWFSSAEAYRLPERTAIFYHQNSTVTCHIKAMTFGKGADVIACDCIGLALSTCNFDGCTGPRTGVRMISATNSAVPIGTTYIRL</sequence>